<dbReference type="EMBL" id="JACHEN010000021">
    <property type="protein sequence ID" value="MBB6217189.1"/>
    <property type="molecule type" value="Genomic_DNA"/>
</dbReference>
<dbReference type="AlphaFoldDB" id="A0A841L478"/>
<dbReference type="PANTHER" id="PTHR34472">
    <property type="entry name" value="SULFUR CARRIER PROTEIN THIS"/>
    <property type="match status" value="1"/>
</dbReference>
<dbReference type="Proteomes" id="UP000579281">
    <property type="component" value="Unassembled WGS sequence"/>
</dbReference>
<dbReference type="InterPro" id="IPR010035">
    <property type="entry name" value="Thi_S"/>
</dbReference>
<dbReference type="NCBIfam" id="TIGR01683">
    <property type="entry name" value="thiS"/>
    <property type="match status" value="1"/>
</dbReference>
<keyword evidence="2" id="KW-1185">Reference proteome</keyword>
<evidence type="ECO:0000313" key="1">
    <source>
        <dbReference type="EMBL" id="MBB6217189.1"/>
    </source>
</evidence>
<name>A0A841L478_9FIRM</name>
<dbReference type="PANTHER" id="PTHR34472:SF1">
    <property type="entry name" value="SULFUR CARRIER PROTEIN THIS"/>
    <property type="match status" value="1"/>
</dbReference>
<proteinExistence type="predicted"/>
<dbReference type="InterPro" id="IPR012675">
    <property type="entry name" value="Beta-grasp_dom_sf"/>
</dbReference>
<reference evidence="1 2" key="1">
    <citation type="submission" date="2020-08" db="EMBL/GenBank/DDBJ databases">
        <title>Genomic Encyclopedia of Type Strains, Phase IV (KMG-IV): sequencing the most valuable type-strain genomes for metagenomic binning, comparative biology and taxonomic classification.</title>
        <authorList>
            <person name="Goeker M."/>
        </authorList>
    </citation>
    <scope>NUCLEOTIDE SEQUENCE [LARGE SCALE GENOMIC DNA]</scope>
    <source>
        <strain evidence="1 2">DSM 103526</strain>
    </source>
</reference>
<sequence length="65" mass="7571">MIKVNSKDFQWEEKLTVSRLLQKKNYTYPKIIVKVNGKLVHKEEYDEKVIKDGDDVQVIHLLAGG</sequence>
<protein>
    <submittedName>
        <fullName evidence="1">Sulfur carrier protein</fullName>
    </submittedName>
</protein>
<dbReference type="CDD" id="cd00565">
    <property type="entry name" value="Ubl_ThiS"/>
    <property type="match status" value="1"/>
</dbReference>
<dbReference type="InterPro" id="IPR016155">
    <property type="entry name" value="Mopterin_synth/thiamin_S_b"/>
</dbReference>
<accession>A0A841L478</accession>
<dbReference type="Gene3D" id="3.10.20.30">
    <property type="match status" value="1"/>
</dbReference>
<dbReference type="Pfam" id="PF02597">
    <property type="entry name" value="ThiS"/>
    <property type="match status" value="1"/>
</dbReference>
<dbReference type="RefSeq" id="WP_184311698.1">
    <property type="nucleotide sequence ID" value="NZ_JACHEN010000021.1"/>
</dbReference>
<dbReference type="InterPro" id="IPR003749">
    <property type="entry name" value="ThiS/MoaD-like"/>
</dbReference>
<comment type="caution">
    <text evidence="1">The sequence shown here is derived from an EMBL/GenBank/DDBJ whole genome shotgun (WGS) entry which is preliminary data.</text>
</comment>
<dbReference type="SUPFAM" id="SSF54285">
    <property type="entry name" value="MoaD/ThiS"/>
    <property type="match status" value="1"/>
</dbReference>
<evidence type="ECO:0000313" key="2">
    <source>
        <dbReference type="Proteomes" id="UP000579281"/>
    </source>
</evidence>
<gene>
    <name evidence="1" type="ORF">HNQ80_003308</name>
</gene>
<organism evidence="1 2">
    <name type="scientific">Anaerosolibacter carboniphilus</name>
    <dbReference type="NCBI Taxonomy" id="1417629"/>
    <lineage>
        <taxon>Bacteria</taxon>
        <taxon>Bacillati</taxon>
        <taxon>Bacillota</taxon>
        <taxon>Clostridia</taxon>
        <taxon>Peptostreptococcales</taxon>
        <taxon>Thermotaleaceae</taxon>
        <taxon>Anaerosolibacter</taxon>
    </lineage>
</organism>